<protein>
    <recommendedName>
        <fullName evidence="4">Antistasin-like domain-containing protein</fullName>
    </recommendedName>
</protein>
<feature type="region of interest" description="Disordered" evidence="3">
    <location>
        <begin position="249"/>
        <end position="271"/>
    </location>
</feature>
<keyword evidence="6" id="KW-1185">Reference proteome</keyword>
<proteinExistence type="predicted"/>
<evidence type="ECO:0000313" key="5">
    <source>
        <dbReference type="EMBL" id="KAK7480510.1"/>
    </source>
</evidence>
<reference evidence="5 6" key="1">
    <citation type="journal article" date="2023" name="Sci. Data">
        <title>Genome assembly of the Korean intertidal mud-creeper Batillaria attramentaria.</title>
        <authorList>
            <person name="Patra A.K."/>
            <person name="Ho P.T."/>
            <person name="Jun S."/>
            <person name="Lee S.J."/>
            <person name="Kim Y."/>
            <person name="Won Y.J."/>
        </authorList>
    </citation>
    <scope>NUCLEOTIDE SEQUENCE [LARGE SCALE GENOMIC DNA]</scope>
    <source>
        <strain evidence="5">Wonlab-2016</strain>
    </source>
</reference>
<keyword evidence="2" id="KW-0722">Serine protease inhibitor</keyword>
<dbReference type="Gene3D" id="2.10.22.10">
    <property type="entry name" value="Antistasin, domain 1"/>
    <property type="match status" value="3"/>
</dbReference>
<feature type="non-terminal residue" evidence="5">
    <location>
        <position position="1"/>
    </location>
</feature>
<dbReference type="InterPro" id="IPR004094">
    <property type="entry name" value="Antistasin-like"/>
</dbReference>
<dbReference type="GO" id="GO:0004867">
    <property type="term" value="F:serine-type endopeptidase inhibitor activity"/>
    <property type="evidence" value="ECO:0007669"/>
    <property type="project" value="UniProtKB-KW"/>
</dbReference>
<evidence type="ECO:0000256" key="3">
    <source>
        <dbReference type="SAM" id="MobiDB-lite"/>
    </source>
</evidence>
<organism evidence="5 6">
    <name type="scientific">Batillaria attramentaria</name>
    <dbReference type="NCBI Taxonomy" id="370345"/>
    <lineage>
        <taxon>Eukaryota</taxon>
        <taxon>Metazoa</taxon>
        <taxon>Spiralia</taxon>
        <taxon>Lophotrochozoa</taxon>
        <taxon>Mollusca</taxon>
        <taxon>Gastropoda</taxon>
        <taxon>Caenogastropoda</taxon>
        <taxon>Sorbeoconcha</taxon>
        <taxon>Cerithioidea</taxon>
        <taxon>Batillariidae</taxon>
        <taxon>Batillaria</taxon>
    </lineage>
</organism>
<name>A0ABD0K0J7_9CAEN</name>
<evidence type="ECO:0000256" key="1">
    <source>
        <dbReference type="ARBA" id="ARBA00022690"/>
    </source>
</evidence>
<accession>A0ABD0K0J7</accession>
<evidence type="ECO:0000259" key="4">
    <source>
        <dbReference type="PROSITE" id="PS51252"/>
    </source>
</evidence>
<dbReference type="Proteomes" id="UP001519460">
    <property type="component" value="Unassembled WGS sequence"/>
</dbReference>
<feature type="domain" description="Antistasin-like" evidence="4">
    <location>
        <begin position="5"/>
        <end position="33"/>
    </location>
</feature>
<dbReference type="PROSITE" id="PS51252">
    <property type="entry name" value="ANTISTASIN"/>
    <property type="match status" value="1"/>
</dbReference>
<dbReference type="Pfam" id="PF02822">
    <property type="entry name" value="Antistasin"/>
    <property type="match status" value="1"/>
</dbReference>
<dbReference type="AlphaFoldDB" id="A0ABD0K0J7"/>
<evidence type="ECO:0000313" key="6">
    <source>
        <dbReference type="Proteomes" id="UP001519460"/>
    </source>
</evidence>
<dbReference type="InterPro" id="IPR011061">
    <property type="entry name" value="Hirudin/antistatin"/>
</dbReference>
<dbReference type="EMBL" id="JACVVK020000280">
    <property type="protein sequence ID" value="KAK7480510.1"/>
    <property type="molecule type" value="Genomic_DNA"/>
</dbReference>
<keyword evidence="1" id="KW-0646">Protease inhibitor</keyword>
<gene>
    <name evidence="5" type="ORF">BaRGS_00028244</name>
</gene>
<dbReference type="SUPFAM" id="SSF57262">
    <property type="entry name" value="Leech antihemostatic proteins"/>
    <property type="match status" value="3"/>
</dbReference>
<comment type="caution">
    <text evidence="5">The sequence shown here is derived from an EMBL/GenBank/DDBJ whole genome shotgun (WGS) entry which is preliminary data.</text>
</comment>
<sequence>CQSVSPPICGQVCAIYCPNGNVLDQNGCPTCACKPDTTQLCPLCFNYCPNGRELRSDGCPSCTCKQAPQPVPSSCGRVLCRNFCFNGRALDDQGCETCNCRSTSLTISTLSPSPQCGRVLCRNFCFNGRTLDSQGCETCVCKTTGCPLGLCRNYCPNGRDSCRTAAPAADAGDLLLLLLPVNSALPCSAAITAPQDGNRTHKAAIRANATHPSRISCPSLDVQPSAAATFVHSAQSVIVGGVIRANVERPTERNSPAPRRSATDTVTSEGTSHPVVAVAVECQWARK</sequence>
<evidence type="ECO:0000256" key="2">
    <source>
        <dbReference type="ARBA" id="ARBA00022900"/>
    </source>
</evidence>